<name>A0A9Q0SP07_SALVM</name>
<evidence type="ECO:0000313" key="2">
    <source>
        <dbReference type="EMBL" id="KAJ6684060.1"/>
    </source>
</evidence>
<reference evidence="2" key="1">
    <citation type="submission" date="2022-11" db="EMBL/GenBank/DDBJ databases">
        <authorList>
            <person name="Hyden B.L."/>
            <person name="Feng K."/>
            <person name="Yates T."/>
            <person name="Jawdy S."/>
            <person name="Smart L.B."/>
            <person name="Muchero W."/>
        </authorList>
    </citation>
    <scope>NUCLEOTIDE SEQUENCE</scope>
    <source>
        <tissue evidence="2">Shoot tip</tissue>
    </source>
</reference>
<reference evidence="2" key="2">
    <citation type="journal article" date="2023" name="Int. J. Mol. Sci.">
        <title>De Novo Assembly and Annotation of 11 Diverse Shrub Willow (Salix) Genomes Reveals Novel Gene Organization in Sex-Linked Regions.</title>
        <authorList>
            <person name="Hyden B."/>
            <person name="Feng K."/>
            <person name="Yates T.B."/>
            <person name="Jawdy S."/>
            <person name="Cereghino C."/>
            <person name="Smart L.B."/>
            <person name="Muchero W."/>
        </authorList>
    </citation>
    <scope>NUCLEOTIDE SEQUENCE [LARGE SCALE GENOMIC DNA]</scope>
    <source>
        <tissue evidence="2">Shoot tip</tissue>
    </source>
</reference>
<keyword evidence="3" id="KW-1185">Reference proteome</keyword>
<evidence type="ECO:0000313" key="3">
    <source>
        <dbReference type="Proteomes" id="UP001151529"/>
    </source>
</evidence>
<dbReference type="Proteomes" id="UP001151529">
    <property type="component" value="Chromosome 17"/>
</dbReference>
<sequence length="77" mass="9177">MDRNGRDGIKVEKGYGSEEDHDHKNKDKKGEQKEELSVERIFENQEVPSWRNQLTLRAFAVDNLQQLHRFNVKICFF</sequence>
<protein>
    <submittedName>
        <fullName evidence="2">Uncharacterized protein</fullName>
    </submittedName>
</protein>
<gene>
    <name evidence="2" type="ORF">OIU85_007724</name>
</gene>
<feature type="region of interest" description="Disordered" evidence="1">
    <location>
        <begin position="1"/>
        <end position="37"/>
    </location>
</feature>
<accession>A0A9Q0SP07</accession>
<evidence type="ECO:0000256" key="1">
    <source>
        <dbReference type="SAM" id="MobiDB-lite"/>
    </source>
</evidence>
<organism evidence="2 3">
    <name type="scientific">Salix viminalis</name>
    <name type="common">Common osier</name>
    <name type="synonym">Basket willow</name>
    <dbReference type="NCBI Taxonomy" id="40686"/>
    <lineage>
        <taxon>Eukaryota</taxon>
        <taxon>Viridiplantae</taxon>
        <taxon>Streptophyta</taxon>
        <taxon>Embryophyta</taxon>
        <taxon>Tracheophyta</taxon>
        <taxon>Spermatophyta</taxon>
        <taxon>Magnoliopsida</taxon>
        <taxon>eudicotyledons</taxon>
        <taxon>Gunneridae</taxon>
        <taxon>Pentapetalae</taxon>
        <taxon>rosids</taxon>
        <taxon>fabids</taxon>
        <taxon>Malpighiales</taxon>
        <taxon>Salicaceae</taxon>
        <taxon>Saliceae</taxon>
        <taxon>Salix</taxon>
    </lineage>
</organism>
<dbReference type="AlphaFoldDB" id="A0A9Q0SP07"/>
<dbReference type="EMBL" id="JAPFFL010000013">
    <property type="protein sequence ID" value="KAJ6684060.1"/>
    <property type="molecule type" value="Genomic_DNA"/>
</dbReference>
<proteinExistence type="predicted"/>
<comment type="caution">
    <text evidence="2">The sequence shown here is derived from an EMBL/GenBank/DDBJ whole genome shotgun (WGS) entry which is preliminary data.</text>
</comment>